<evidence type="ECO:0000313" key="3">
    <source>
        <dbReference type="EMBL" id="GAA2363527.1"/>
    </source>
</evidence>
<name>A0ABN3GZ70_9PSEU</name>
<evidence type="ECO:0000313" key="4">
    <source>
        <dbReference type="Proteomes" id="UP001501218"/>
    </source>
</evidence>
<gene>
    <name evidence="3" type="ORF">GCM10009854_49080</name>
</gene>
<comment type="caution">
    <text evidence="3">The sequence shown here is derived from an EMBL/GenBank/DDBJ whole genome shotgun (WGS) entry which is preliminary data.</text>
</comment>
<dbReference type="EMBL" id="BAAARA010000024">
    <property type="protein sequence ID" value="GAA2363527.1"/>
    <property type="molecule type" value="Genomic_DNA"/>
</dbReference>
<dbReference type="InterPro" id="IPR036291">
    <property type="entry name" value="NAD(P)-bd_dom_sf"/>
</dbReference>
<accession>A0ABN3GZ70</accession>
<protein>
    <recommendedName>
        <fullName evidence="5">Oxidoreductase</fullName>
    </recommendedName>
</protein>
<proteinExistence type="predicted"/>
<evidence type="ECO:0008006" key="5">
    <source>
        <dbReference type="Google" id="ProtNLM"/>
    </source>
</evidence>
<dbReference type="Proteomes" id="UP001501218">
    <property type="component" value="Unassembled WGS sequence"/>
</dbReference>
<reference evidence="3 4" key="1">
    <citation type="journal article" date="2019" name="Int. J. Syst. Evol. Microbiol.">
        <title>The Global Catalogue of Microorganisms (GCM) 10K type strain sequencing project: providing services to taxonomists for standard genome sequencing and annotation.</title>
        <authorList>
            <consortium name="The Broad Institute Genomics Platform"/>
            <consortium name="The Broad Institute Genome Sequencing Center for Infectious Disease"/>
            <person name="Wu L."/>
            <person name="Ma J."/>
        </authorList>
    </citation>
    <scope>NUCLEOTIDE SEQUENCE [LARGE SCALE GENOMIC DNA]</scope>
    <source>
        <strain evidence="3 4">JCM 16221</strain>
    </source>
</reference>
<dbReference type="SUPFAM" id="SSF51735">
    <property type="entry name" value="NAD(P)-binding Rossmann-fold domains"/>
    <property type="match status" value="1"/>
</dbReference>
<dbReference type="Pfam" id="PF22725">
    <property type="entry name" value="GFO_IDH_MocA_C3"/>
    <property type="match status" value="1"/>
</dbReference>
<feature type="domain" description="Gfo/Idh/MocA-like oxidoreductase N-terminal" evidence="1">
    <location>
        <begin position="10"/>
        <end position="104"/>
    </location>
</feature>
<sequence length="316" mass="33297">MPLYLDAWGDTHDVVAVQDEEPDQIMDLARGLDAPVSGEVEAALDAGPLDVAYVFGPHDRMVDTCMALIERGVAFVVEKPGGLGSDGLKRVREAAASAGVAATVPLVQLGGPVDHALSLAGTPTYYRASFVAGPPERYREAGCSWMLQPGRSGGGCLVNLAPHFVDLFLKRSGARHVELVEARRSASLHGADVEDHATLLLAGDDGSEAIIEVGYAFPASPAKRYCSYTSVGSGGFVEVATSGHVSFTRASDGVSEPSVIDVDSDPLYDSFVRRVADTWEDGFAGLPSLADLGDTMDLIWAAYRRSSVPSEEVSLG</sequence>
<dbReference type="Gene3D" id="3.40.50.720">
    <property type="entry name" value="NAD(P)-binding Rossmann-like Domain"/>
    <property type="match status" value="1"/>
</dbReference>
<keyword evidence="4" id="KW-1185">Reference proteome</keyword>
<evidence type="ECO:0000259" key="1">
    <source>
        <dbReference type="Pfam" id="PF01408"/>
    </source>
</evidence>
<dbReference type="Gene3D" id="3.30.360.10">
    <property type="entry name" value="Dihydrodipicolinate Reductase, domain 2"/>
    <property type="match status" value="1"/>
</dbReference>
<dbReference type="InterPro" id="IPR000683">
    <property type="entry name" value="Gfo/Idh/MocA-like_OxRdtase_N"/>
</dbReference>
<feature type="domain" description="GFO/IDH/MocA-like oxidoreductase" evidence="2">
    <location>
        <begin position="121"/>
        <end position="221"/>
    </location>
</feature>
<dbReference type="InterPro" id="IPR055170">
    <property type="entry name" value="GFO_IDH_MocA-like_dom"/>
</dbReference>
<dbReference type="Pfam" id="PF01408">
    <property type="entry name" value="GFO_IDH_MocA"/>
    <property type="match status" value="1"/>
</dbReference>
<dbReference type="SUPFAM" id="SSF55347">
    <property type="entry name" value="Glyceraldehyde-3-phosphate dehydrogenase-like, C-terminal domain"/>
    <property type="match status" value="1"/>
</dbReference>
<organism evidence="3 4">
    <name type="scientific">Saccharopolyspora halophila</name>
    <dbReference type="NCBI Taxonomy" id="405551"/>
    <lineage>
        <taxon>Bacteria</taxon>
        <taxon>Bacillati</taxon>
        <taxon>Actinomycetota</taxon>
        <taxon>Actinomycetes</taxon>
        <taxon>Pseudonocardiales</taxon>
        <taxon>Pseudonocardiaceae</taxon>
        <taxon>Saccharopolyspora</taxon>
    </lineage>
</organism>
<evidence type="ECO:0000259" key="2">
    <source>
        <dbReference type="Pfam" id="PF22725"/>
    </source>
</evidence>